<dbReference type="RefSeq" id="WP_145313102.1">
    <property type="nucleotide sequence ID" value="NZ_CP037452.1"/>
</dbReference>
<proteinExistence type="predicted"/>
<accession>A0A518IKB6</accession>
<evidence type="ECO:0000313" key="1">
    <source>
        <dbReference type="EMBL" id="QDV53514.1"/>
    </source>
</evidence>
<gene>
    <name evidence="1" type="ORF">Enr17x_55890</name>
</gene>
<keyword evidence="2" id="KW-1185">Reference proteome</keyword>
<dbReference type="OrthoDB" id="246589at2"/>
<dbReference type="AlphaFoldDB" id="A0A518IKB6"/>
<name>A0A518IKB6_9PLAN</name>
<dbReference type="KEGG" id="gfm:Enr17x_55890"/>
<sequence>MDMPPFPWLKDKPDTFQFHLENDTGDIETYTRKNRLDLGESLLNMRRIYLDTKYWLFVRDVYLNRSQNPLNLEIVNQLRRLRKSGSTICPISFSIFSELMYQSDPVTRNATAEMIDEFSEGTTIRPLSEVFKAELMHLMTRCYNQDSELYEIGQLVWTKVVYVAGGMHLSLKNSPIPPKLALAFQKSMFDFLWSIKLSEMIEIFPLSDGKEQKENIKLSEILTKGKFEHQASEDTFEKLFIDEVAGTLDHLSETIGDYTVEFARRNGAGERVSKEVSTEGGELLKNLIFQGFKEKKIKNEFPTIEISCSLHAAVRLDAKRKFKKGDVVDFHHATLALPYFDIFLTEASLQHLLQTKEIDAEKKYGCKVLSSEQEVLDHLRGLD</sequence>
<dbReference type="Proteomes" id="UP000318313">
    <property type="component" value="Chromosome"/>
</dbReference>
<evidence type="ECO:0000313" key="2">
    <source>
        <dbReference type="Proteomes" id="UP000318313"/>
    </source>
</evidence>
<protein>
    <submittedName>
        <fullName evidence="1">Uncharacterized protein</fullName>
    </submittedName>
</protein>
<organism evidence="1 2">
    <name type="scientific">Gimesia fumaroli</name>
    <dbReference type="NCBI Taxonomy" id="2527976"/>
    <lineage>
        <taxon>Bacteria</taxon>
        <taxon>Pseudomonadati</taxon>
        <taxon>Planctomycetota</taxon>
        <taxon>Planctomycetia</taxon>
        <taxon>Planctomycetales</taxon>
        <taxon>Planctomycetaceae</taxon>
        <taxon>Gimesia</taxon>
    </lineage>
</organism>
<dbReference type="EMBL" id="CP037452">
    <property type="protein sequence ID" value="QDV53514.1"/>
    <property type="molecule type" value="Genomic_DNA"/>
</dbReference>
<reference evidence="1 2" key="1">
    <citation type="submission" date="2019-03" db="EMBL/GenBank/DDBJ databases">
        <title>Deep-cultivation of Planctomycetes and their phenomic and genomic characterization uncovers novel biology.</title>
        <authorList>
            <person name="Wiegand S."/>
            <person name="Jogler M."/>
            <person name="Boedeker C."/>
            <person name="Pinto D."/>
            <person name="Vollmers J."/>
            <person name="Rivas-Marin E."/>
            <person name="Kohn T."/>
            <person name="Peeters S.H."/>
            <person name="Heuer A."/>
            <person name="Rast P."/>
            <person name="Oberbeckmann S."/>
            <person name="Bunk B."/>
            <person name="Jeske O."/>
            <person name="Meyerdierks A."/>
            <person name="Storesund J.E."/>
            <person name="Kallscheuer N."/>
            <person name="Luecker S."/>
            <person name="Lage O.M."/>
            <person name="Pohl T."/>
            <person name="Merkel B.J."/>
            <person name="Hornburger P."/>
            <person name="Mueller R.-W."/>
            <person name="Bruemmer F."/>
            <person name="Labrenz M."/>
            <person name="Spormann A.M."/>
            <person name="Op den Camp H."/>
            <person name="Overmann J."/>
            <person name="Amann R."/>
            <person name="Jetten M.S.M."/>
            <person name="Mascher T."/>
            <person name="Medema M.H."/>
            <person name="Devos D.P."/>
            <person name="Kaster A.-K."/>
            <person name="Ovreas L."/>
            <person name="Rohde M."/>
            <person name="Galperin M.Y."/>
            <person name="Jogler C."/>
        </authorList>
    </citation>
    <scope>NUCLEOTIDE SEQUENCE [LARGE SCALE GENOMIC DNA]</scope>
    <source>
        <strain evidence="1 2">Enr17</strain>
    </source>
</reference>